<evidence type="ECO:0000313" key="3">
    <source>
        <dbReference type="Proteomes" id="UP000199400"/>
    </source>
</evidence>
<sequence>MSALAFTVRGLGFWAPGYPDLAAWRARPDTWPEGQAPPTEPAAPKAELLPPMMRRRTSLLTRMAAEVASQALRDGGLDPAAATLVYGSVYGEIRTTLDLLAALLVAGEPLSPTKFHNSVHNTAAGYVSIATGNRAGNAALSAGRSTVAMGLVECAALVAAGEGDVVLVIAEEPLPEPLAAGRRWDPFAAAFALSAPVSCDMPIRTCRLEHGPGDMLTEPRPVPAALAASPCAAALALIDALAAGAPARVALEPHLAVGWQCTLGAGA</sequence>
<dbReference type="GO" id="GO:0016746">
    <property type="term" value="F:acyltransferase activity"/>
    <property type="evidence" value="ECO:0007669"/>
    <property type="project" value="InterPro"/>
</dbReference>
<dbReference type="InterPro" id="IPR016039">
    <property type="entry name" value="Thiolase-like"/>
</dbReference>
<dbReference type="Proteomes" id="UP000199400">
    <property type="component" value="Unassembled WGS sequence"/>
</dbReference>
<dbReference type="EMBL" id="FOMX01000022">
    <property type="protein sequence ID" value="SFE90448.1"/>
    <property type="molecule type" value="Genomic_DNA"/>
</dbReference>
<name>A0A1I2EDA5_9BACT</name>
<dbReference type="Pfam" id="PF13723">
    <property type="entry name" value="Ketoacyl-synt_2"/>
    <property type="match status" value="1"/>
</dbReference>
<reference evidence="3" key="1">
    <citation type="submission" date="2016-10" db="EMBL/GenBank/DDBJ databases">
        <authorList>
            <person name="Varghese N."/>
            <person name="Submissions S."/>
        </authorList>
    </citation>
    <scope>NUCLEOTIDE SEQUENCE [LARGE SCALE GENOMIC DNA]</scope>
    <source>
        <strain evidence="3">ATCC 25963</strain>
    </source>
</reference>
<dbReference type="OrthoDB" id="5455053at2"/>
<dbReference type="AlphaFoldDB" id="A0A1I2EDA5"/>
<accession>A0A1I2EDA5</accession>
<evidence type="ECO:0000313" key="2">
    <source>
        <dbReference type="EMBL" id="SFE90448.1"/>
    </source>
</evidence>
<evidence type="ECO:0000259" key="1">
    <source>
        <dbReference type="Pfam" id="PF13723"/>
    </source>
</evidence>
<keyword evidence="3" id="KW-1185">Reference proteome</keyword>
<organism evidence="2 3">
    <name type="scientific">Nannocystis exedens</name>
    <dbReference type="NCBI Taxonomy" id="54"/>
    <lineage>
        <taxon>Bacteria</taxon>
        <taxon>Pseudomonadati</taxon>
        <taxon>Myxococcota</taxon>
        <taxon>Polyangia</taxon>
        <taxon>Nannocystales</taxon>
        <taxon>Nannocystaceae</taxon>
        <taxon>Nannocystis</taxon>
    </lineage>
</organism>
<dbReference type="STRING" id="54.SAMN02745121_06009"/>
<dbReference type="InterPro" id="IPR014030">
    <property type="entry name" value="Ketoacyl_synth_N"/>
</dbReference>
<dbReference type="Gene3D" id="3.40.47.10">
    <property type="match status" value="1"/>
</dbReference>
<dbReference type="RefSeq" id="WP_096332510.1">
    <property type="nucleotide sequence ID" value="NZ_FOMX01000022.1"/>
</dbReference>
<proteinExistence type="predicted"/>
<protein>
    <submittedName>
        <fullName evidence="2">Beta-ketoacyl synthase, N-terminal domain</fullName>
    </submittedName>
</protein>
<feature type="domain" description="Beta-ketoacyl synthase-like N-terminal" evidence="1">
    <location>
        <begin position="30"/>
        <end position="201"/>
    </location>
</feature>
<gene>
    <name evidence="2" type="ORF">SAMN02745121_06009</name>
</gene>
<dbReference type="SUPFAM" id="SSF53901">
    <property type="entry name" value="Thiolase-like"/>
    <property type="match status" value="1"/>
</dbReference>